<dbReference type="GO" id="GO:0003729">
    <property type="term" value="F:mRNA binding"/>
    <property type="evidence" value="ECO:0007669"/>
    <property type="project" value="TreeGrafter"/>
</dbReference>
<feature type="domain" description="CCHC-type" evidence="18">
    <location>
        <begin position="346"/>
        <end position="359"/>
    </location>
</feature>
<dbReference type="GO" id="GO:0000243">
    <property type="term" value="C:commitment complex"/>
    <property type="evidence" value="ECO:0007669"/>
    <property type="project" value="UniProtKB-ARBA"/>
</dbReference>
<comment type="similarity">
    <text evidence="2 16">Belongs to the BBP/SF1 family.</text>
</comment>
<feature type="compositionally biased region" description="Gly residues" evidence="17">
    <location>
        <begin position="482"/>
        <end position="506"/>
    </location>
</feature>
<organism evidence="19 20">
    <name type="scientific">Exidia glandulosa HHB12029</name>
    <dbReference type="NCBI Taxonomy" id="1314781"/>
    <lineage>
        <taxon>Eukaryota</taxon>
        <taxon>Fungi</taxon>
        <taxon>Dikarya</taxon>
        <taxon>Basidiomycota</taxon>
        <taxon>Agaricomycotina</taxon>
        <taxon>Agaricomycetes</taxon>
        <taxon>Auriculariales</taxon>
        <taxon>Exidiaceae</taxon>
        <taxon>Exidia</taxon>
    </lineage>
</organism>
<evidence type="ECO:0000256" key="13">
    <source>
        <dbReference type="ARBA" id="ARBA00053279"/>
    </source>
</evidence>
<keyword evidence="9 16" id="KW-0862">Zinc</keyword>
<evidence type="ECO:0000256" key="1">
    <source>
        <dbReference type="ARBA" id="ARBA00004123"/>
    </source>
</evidence>
<evidence type="ECO:0000256" key="12">
    <source>
        <dbReference type="ARBA" id="ARBA00023242"/>
    </source>
</evidence>
<dbReference type="Gene3D" id="4.10.60.10">
    <property type="entry name" value="Zinc finger, CCHC-type"/>
    <property type="match status" value="1"/>
</dbReference>
<dbReference type="PROSITE" id="PS50084">
    <property type="entry name" value="KH_TYPE_1"/>
    <property type="match status" value="1"/>
</dbReference>
<evidence type="ECO:0000256" key="3">
    <source>
        <dbReference type="ARBA" id="ARBA00017984"/>
    </source>
</evidence>
<evidence type="ECO:0000256" key="2">
    <source>
        <dbReference type="ARBA" id="ARBA00010382"/>
    </source>
</evidence>
<feature type="compositionally biased region" description="Gly residues" evidence="17">
    <location>
        <begin position="408"/>
        <end position="440"/>
    </location>
</feature>
<dbReference type="EMBL" id="KV425930">
    <property type="protein sequence ID" value="KZV97459.1"/>
    <property type="molecule type" value="Genomic_DNA"/>
</dbReference>
<evidence type="ECO:0000256" key="17">
    <source>
        <dbReference type="SAM" id="MobiDB-lite"/>
    </source>
</evidence>
<dbReference type="FunCoup" id="A0A166B301">
    <property type="interactions" value="809"/>
</dbReference>
<keyword evidence="6 16" id="KW-0747">Spliceosome</keyword>
<dbReference type="Pfam" id="PF00098">
    <property type="entry name" value="zf-CCHC"/>
    <property type="match status" value="2"/>
</dbReference>
<dbReference type="PANTHER" id="PTHR11208:SF45">
    <property type="entry name" value="SPLICING FACTOR 1"/>
    <property type="match status" value="1"/>
</dbReference>
<accession>A0A166B301</accession>
<dbReference type="InterPro" id="IPR055256">
    <property type="entry name" value="KH_1_KHDC4/BBP-like"/>
</dbReference>
<dbReference type="STRING" id="1314781.A0A166B301"/>
<dbReference type="SMART" id="SM00343">
    <property type="entry name" value="ZnF_C2HC"/>
    <property type="match status" value="2"/>
</dbReference>
<dbReference type="Pfam" id="PF22675">
    <property type="entry name" value="KH-I_KHDC4-BBP"/>
    <property type="match status" value="1"/>
</dbReference>
<dbReference type="InParanoid" id="A0A166B301"/>
<feature type="compositionally biased region" description="Polar residues" evidence="17">
    <location>
        <begin position="32"/>
        <end position="41"/>
    </location>
</feature>
<evidence type="ECO:0000256" key="11">
    <source>
        <dbReference type="ARBA" id="ARBA00023187"/>
    </source>
</evidence>
<dbReference type="GO" id="GO:0048024">
    <property type="term" value="P:regulation of mRNA splicing, via spliceosome"/>
    <property type="evidence" value="ECO:0007669"/>
    <property type="project" value="TreeGrafter"/>
</dbReference>
<evidence type="ECO:0000256" key="6">
    <source>
        <dbReference type="ARBA" id="ARBA00022728"/>
    </source>
</evidence>
<keyword evidence="4 16" id="KW-0507">mRNA processing</keyword>
<dbReference type="GO" id="GO:0045131">
    <property type="term" value="F:pre-mRNA branch point binding"/>
    <property type="evidence" value="ECO:0007669"/>
    <property type="project" value="UniProtKB-UniRule"/>
</dbReference>
<keyword evidence="8 14" id="KW-0863">Zinc-finger</keyword>
<dbReference type="Gene3D" id="6.10.140.1790">
    <property type="match status" value="1"/>
</dbReference>
<dbReference type="FunFam" id="4.10.60.10:FF:000030">
    <property type="entry name" value="Branchpoint-bridging protein"/>
    <property type="match status" value="1"/>
</dbReference>
<protein>
    <recommendedName>
        <fullName evidence="3 16">Branchpoint-bridging protein</fullName>
    </recommendedName>
</protein>
<keyword evidence="7" id="KW-0677">Repeat</keyword>
<name>A0A166B301_EXIGL</name>
<comment type="subcellular location">
    <subcellularLocation>
        <location evidence="1 16">Nucleus</location>
    </subcellularLocation>
</comment>
<dbReference type="InterPro" id="IPR036875">
    <property type="entry name" value="Znf_CCHC_sf"/>
</dbReference>
<evidence type="ECO:0000259" key="18">
    <source>
        <dbReference type="PROSITE" id="PS50158"/>
    </source>
</evidence>
<dbReference type="SMART" id="SM00322">
    <property type="entry name" value="KH"/>
    <property type="match status" value="1"/>
</dbReference>
<dbReference type="Proteomes" id="UP000077266">
    <property type="component" value="Unassembled WGS sequence"/>
</dbReference>
<keyword evidence="5 16" id="KW-0479">Metal-binding</keyword>
<evidence type="ECO:0000256" key="10">
    <source>
        <dbReference type="ARBA" id="ARBA00022884"/>
    </source>
</evidence>
<dbReference type="GO" id="GO:0005829">
    <property type="term" value="C:cytosol"/>
    <property type="evidence" value="ECO:0007669"/>
    <property type="project" value="UniProtKB-ARBA"/>
</dbReference>
<evidence type="ECO:0000256" key="14">
    <source>
        <dbReference type="PROSITE-ProRule" id="PRU00047"/>
    </source>
</evidence>
<keyword evidence="20" id="KW-1185">Reference proteome</keyword>
<dbReference type="InterPro" id="IPR036612">
    <property type="entry name" value="KH_dom_type_1_sf"/>
</dbReference>
<dbReference type="InterPro" id="IPR032570">
    <property type="entry name" value="SF1-HH"/>
</dbReference>
<proteinExistence type="inferred from homology"/>
<evidence type="ECO:0000256" key="9">
    <source>
        <dbReference type="ARBA" id="ARBA00022833"/>
    </source>
</evidence>
<dbReference type="FunFam" id="3.30.1370.10:FF:000024">
    <property type="entry name" value="Branchpoint-bridging protein-like protein"/>
    <property type="match status" value="1"/>
</dbReference>
<dbReference type="InterPro" id="IPR004087">
    <property type="entry name" value="KH_dom"/>
</dbReference>
<comment type="function">
    <text evidence="13 16">Necessary for the splicing of pre-mRNA. Has a role in the recognition of the branch site (5'-UACUAAC-3'), the pyrimidine tract and the 3'-splice site at the 3'-end of introns.</text>
</comment>
<feature type="region of interest" description="Disordered" evidence="17">
    <location>
        <begin position="1"/>
        <end position="86"/>
    </location>
</feature>
<dbReference type="PROSITE" id="PS50158">
    <property type="entry name" value="ZF_CCHC"/>
    <property type="match status" value="2"/>
</dbReference>
<dbReference type="Pfam" id="PF16275">
    <property type="entry name" value="SF1-HH"/>
    <property type="match status" value="1"/>
</dbReference>
<dbReference type="InterPro" id="IPR047086">
    <property type="entry name" value="SF1-HH_sf"/>
</dbReference>
<dbReference type="InterPro" id="IPR001878">
    <property type="entry name" value="Znf_CCHC"/>
</dbReference>
<evidence type="ECO:0000256" key="15">
    <source>
        <dbReference type="PROSITE-ProRule" id="PRU00117"/>
    </source>
</evidence>
<evidence type="ECO:0000256" key="5">
    <source>
        <dbReference type="ARBA" id="ARBA00022723"/>
    </source>
</evidence>
<dbReference type="OrthoDB" id="6777263at2759"/>
<keyword evidence="10 15" id="KW-0694">RNA-binding</keyword>
<evidence type="ECO:0000313" key="19">
    <source>
        <dbReference type="EMBL" id="KZV97459.1"/>
    </source>
</evidence>
<sequence>MWRPATRAISGTNDVPLGNRRRFGPVVPEDSTPVQLAQPSPSAFPRRDSYYEEKRGRDDTPVNIGSSGSGTPATPSDAPRKKRSRWGDATAEIPGLPTAINAEGVSQAQLDNYAIQLRLEEINRKLRLNNFVPPDNERSPSPPPTYDAHGRRTNTREVRYRKKLEDERIRLVDKALKADPNFRPPVEYHQQKRSSRPQDKVYIPVKEFPEINFFGLLVGPRGNSLKKMERESGAKISIRGKGSVKEGKGRPDHFADDAEEDLHCLVMGDTDEQVGHCVRLINKVIETAASTPEGQNDHKRNQLRELAALNGTLRDDENQVCQNCGGLGHRKYDCPEQKNFTANIICRICGSAGHMARDCTTRRDPNGMPPSMGMGMPGPPGMGVGPAAPVGDKRFDSEYASLMAELGESGGGGGGGGPGLGDAGKIGWTGSGGDITGGGSNIPPWRRPEVWQPPQPVNAGGYRPPQPYGGGPPGSYAPDGYTGQGWGGGGGGGAPGAASGGYGAAGYGGGAADPYAQYYQQQGYPQQ</sequence>
<gene>
    <name evidence="19" type="ORF">EXIGLDRAFT_730678</name>
</gene>
<feature type="domain" description="CCHC-type" evidence="18">
    <location>
        <begin position="321"/>
        <end position="336"/>
    </location>
</feature>
<dbReference type="SUPFAM" id="SSF57756">
    <property type="entry name" value="Retrovirus zinc finger-like domains"/>
    <property type="match status" value="1"/>
</dbReference>
<feature type="region of interest" description="Disordered" evidence="17">
    <location>
        <begin position="407"/>
        <end position="506"/>
    </location>
</feature>
<dbReference type="PANTHER" id="PTHR11208">
    <property type="entry name" value="RNA-BINDING PROTEIN RELATED"/>
    <property type="match status" value="1"/>
</dbReference>
<dbReference type="InterPro" id="IPR045071">
    <property type="entry name" value="BBP-like"/>
</dbReference>
<keyword evidence="11 16" id="KW-0508">mRNA splicing</keyword>
<evidence type="ECO:0000256" key="7">
    <source>
        <dbReference type="ARBA" id="ARBA00022737"/>
    </source>
</evidence>
<reference evidence="19 20" key="1">
    <citation type="journal article" date="2016" name="Mol. Biol. Evol.">
        <title>Comparative Genomics of Early-Diverging Mushroom-Forming Fungi Provides Insights into the Origins of Lignocellulose Decay Capabilities.</title>
        <authorList>
            <person name="Nagy L.G."/>
            <person name="Riley R."/>
            <person name="Tritt A."/>
            <person name="Adam C."/>
            <person name="Daum C."/>
            <person name="Floudas D."/>
            <person name="Sun H."/>
            <person name="Yadav J.S."/>
            <person name="Pangilinan J."/>
            <person name="Larsson K.H."/>
            <person name="Matsuura K."/>
            <person name="Barry K."/>
            <person name="Labutti K."/>
            <person name="Kuo R."/>
            <person name="Ohm R.A."/>
            <person name="Bhattacharya S.S."/>
            <person name="Shirouzu T."/>
            <person name="Yoshinaga Y."/>
            <person name="Martin F.M."/>
            <person name="Grigoriev I.V."/>
            <person name="Hibbett D.S."/>
        </authorList>
    </citation>
    <scope>NUCLEOTIDE SEQUENCE [LARGE SCALE GENOMIC DNA]</scope>
    <source>
        <strain evidence="19 20">HHB12029</strain>
    </source>
</reference>
<dbReference type="SUPFAM" id="SSF54791">
    <property type="entry name" value="Eukaryotic type KH-domain (KH-domain type I)"/>
    <property type="match status" value="1"/>
</dbReference>
<feature type="region of interest" description="Disordered" evidence="17">
    <location>
        <begin position="130"/>
        <end position="154"/>
    </location>
</feature>
<keyword evidence="12 16" id="KW-0539">Nucleus</keyword>
<evidence type="ECO:0000256" key="16">
    <source>
        <dbReference type="RuleBase" id="RU367126"/>
    </source>
</evidence>
<dbReference type="GO" id="GO:0000398">
    <property type="term" value="P:mRNA splicing, via spliceosome"/>
    <property type="evidence" value="ECO:0007669"/>
    <property type="project" value="UniProtKB-UniRule"/>
</dbReference>
<dbReference type="Gene3D" id="3.30.1370.10">
    <property type="entry name" value="K Homology domain, type 1"/>
    <property type="match status" value="1"/>
</dbReference>
<feature type="compositionally biased region" description="Basic and acidic residues" evidence="17">
    <location>
        <begin position="45"/>
        <end position="60"/>
    </location>
</feature>
<evidence type="ECO:0000256" key="8">
    <source>
        <dbReference type="ARBA" id="ARBA00022771"/>
    </source>
</evidence>
<evidence type="ECO:0000256" key="4">
    <source>
        <dbReference type="ARBA" id="ARBA00022664"/>
    </source>
</evidence>
<evidence type="ECO:0000313" key="20">
    <source>
        <dbReference type="Proteomes" id="UP000077266"/>
    </source>
</evidence>
<dbReference type="CDD" id="cd02395">
    <property type="entry name" value="KH-I_BBP"/>
    <property type="match status" value="1"/>
</dbReference>
<dbReference type="AlphaFoldDB" id="A0A166B301"/>
<dbReference type="GO" id="GO:0008270">
    <property type="term" value="F:zinc ion binding"/>
    <property type="evidence" value="ECO:0007669"/>
    <property type="project" value="UniProtKB-UniRule"/>
</dbReference>